<reference evidence="2" key="1">
    <citation type="journal article" date="2019" name="Sci. Rep.">
        <title>Draft genome of Tanacetum cinerariifolium, the natural source of mosquito coil.</title>
        <authorList>
            <person name="Yamashiro T."/>
            <person name="Shiraishi A."/>
            <person name="Satake H."/>
            <person name="Nakayama K."/>
        </authorList>
    </citation>
    <scope>NUCLEOTIDE SEQUENCE</scope>
</reference>
<name>A0A6L2KYY1_TANCI</name>
<protein>
    <submittedName>
        <fullName evidence="2">Uncharacterized protein</fullName>
    </submittedName>
</protein>
<feature type="region of interest" description="Disordered" evidence="1">
    <location>
        <begin position="245"/>
        <end position="265"/>
    </location>
</feature>
<organism evidence="2">
    <name type="scientific">Tanacetum cinerariifolium</name>
    <name type="common">Dalmatian daisy</name>
    <name type="synonym">Chrysanthemum cinerariifolium</name>
    <dbReference type="NCBI Taxonomy" id="118510"/>
    <lineage>
        <taxon>Eukaryota</taxon>
        <taxon>Viridiplantae</taxon>
        <taxon>Streptophyta</taxon>
        <taxon>Embryophyta</taxon>
        <taxon>Tracheophyta</taxon>
        <taxon>Spermatophyta</taxon>
        <taxon>Magnoliopsida</taxon>
        <taxon>eudicotyledons</taxon>
        <taxon>Gunneridae</taxon>
        <taxon>Pentapetalae</taxon>
        <taxon>asterids</taxon>
        <taxon>campanulids</taxon>
        <taxon>Asterales</taxon>
        <taxon>Asteraceae</taxon>
        <taxon>Asteroideae</taxon>
        <taxon>Anthemideae</taxon>
        <taxon>Anthemidinae</taxon>
        <taxon>Tanacetum</taxon>
    </lineage>
</organism>
<feature type="region of interest" description="Disordered" evidence="1">
    <location>
        <begin position="317"/>
        <end position="358"/>
    </location>
</feature>
<proteinExistence type="predicted"/>
<sequence length="380" mass="42366">MYVDGHVDIFDMIDIDLFSVIALNMMVVQLDHGVTTVNSYQRPSPHVRATMEDITEPDSSASIETRSEKMLLLTCHDSNAPIKESVCDFVTPKSLPQHDSSTPCKDSVCESVTPRCMPHATASHVIEDVIRQLSFEETELDGEAGFGDVAEDVGRPQVPVSNEADFGRTQEHIVEQVIVKDYVSYEEGVEQGNGQEVVEASSDEQFFYDVKGIDNAYETQYYVESSEDICAVPNDVLKREDVDVINPDGFDSDPGNDNETSNHRRRRLAELSRKMKCVMNSSGQWKRNLKLYKNDSVKVRARCDGKVFVFIMSQGTRPTGPNQGMEARVSGSSGPSTMSKKRKNTCTDDDNQGCSSALDTHDKGDLYPWVMYVGKDKSKK</sequence>
<evidence type="ECO:0000256" key="1">
    <source>
        <dbReference type="SAM" id="MobiDB-lite"/>
    </source>
</evidence>
<evidence type="ECO:0000313" key="2">
    <source>
        <dbReference type="EMBL" id="GEU53114.1"/>
    </source>
</evidence>
<dbReference type="AlphaFoldDB" id="A0A6L2KYY1"/>
<accession>A0A6L2KYY1</accession>
<gene>
    <name evidence="2" type="ORF">Tci_025092</name>
</gene>
<dbReference type="EMBL" id="BKCJ010003123">
    <property type="protein sequence ID" value="GEU53114.1"/>
    <property type="molecule type" value="Genomic_DNA"/>
</dbReference>
<comment type="caution">
    <text evidence="2">The sequence shown here is derived from an EMBL/GenBank/DDBJ whole genome shotgun (WGS) entry which is preliminary data.</text>
</comment>